<dbReference type="AlphaFoldDB" id="A0A9D1ID12"/>
<comment type="caution">
    <text evidence="1">The sequence shown here is derived from an EMBL/GenBank/DDBJ whole genome shotgun (WGS) entry which is preliminary data.</text>
</comment>
<sequence>MNIESLLDELEDILDEGKSVPFTSNMLVDVNEIRRVLEDIRLNMPDELMQARKIASERKEILTAAQNSADEITAAAHRRAKELITEHEITKGAEINAADILAQARTQAGEIVEGARATASQLTDQAQKWANDMRTSAGEYVENIVALADESLTNSVNEIRRARQSLRAAAQQQHKKPEA</sequence>
<reference evidence="1" key="2">
    <citation type="journal article" date="2021" name="PeerJ">
        <title>Extensive microbial diversity within the chicken gut microbiome revealed by metagenomics and culture.</title>
        <authorList>
            <person name="Gilroy R."/>
            <person name="Ravi A."/>
            <person name="Getino M."/>
            <person name="Pursley I."/>
            <person name="Horton D.L."/>
            <person name="Alikhan N.F."/>
            <person name="Baker D."/>
            <person name="Gharbi K."/>
            <person name="Hall N."/>
            <person name="Watson M."/>
            <person name="Adriaenssens E.M."/>
            <person name="Foster-Nyarko E."/>
            <person name="Jarju S."/>
            <person name="Secka A."/>
            <person name="Antonio M."/>
            <person name="Oren A."/>
            <person name="Chaudhuri R.R."/>
            <person name="La Ragione R."/>
            <person name="Hildebrand F."/>
            <person name="Pallen M.J."/>
        </authorList>
    </citation>
    <scope>NUCLEOTIDE SEQUENCE</scope>
    <source>
        <strain evidence="1">ChiGjej1B1-19959</strain>
    </source>
</reference>
<dbReference type="Proteomes" id="UP000824071">
    <property type="component" value="Unassembled WGS sequence"/>
</dbReference>
<name>A0A9D1ID12_9FIRM</name>
<evidence type="ECO:0000313" key="2">
    <source>
        <dbReference type="Proteomes" id="UP000824071"/>
    </source>
</evidence>
<organism evidence="1 2">
    <name type="scientific">Candidatus Fimenecus excrementigallinarum</name>
    <dbReference type="NCBI Taxonomy" id="2840816"/>
    <lineage>
        <taxon>Bacteria</taxon>
        <taxon>Bacillati</taxon>
        <taxon>Bacillota</taxon>
        <taxon>Clostridia</taxon>
        <taxon>Candidatus Fimenecus</taxon>
    </lineage>
</organism>
<reference evidence="1" key="1">
    <citation type="submission" date="2020-10" db="EMBL/GenBank/DDBJ databases">
        <authorList>
            <person name="Gilroy R."/>
        </authorList>
    </citation>
    <scope>NUCLEOTIDE SEQUENCE</scope>
    <source>
        <strain evidence="1">ChiGjej1B1-19959</strain>
    </source>
</reference>
<gene>
    <name evidence="1" type="ORF">IAC53_00145</name>
</gene>
<evidence type="ECO:0000313" key="1">
    <source>
        <dbReference type="EMBL" id="HIU35012.1"/>
    </source>
</evidence>
<proteinExistence type="predicted"/>
<protein>
    <submittedName>
        <fullName evidence="1">ATPase</fullName>
    </submittedName>
</protein>
<dbReference type="EMBL" id="DVMW01000001">
    <property type="protein sequence ID" value="HIU35012.1"/>
    <property type="molecule type" value="Genomic_DNA"/>
</dbReference>
<accession>A0A9D1ID12</accession>